<dbReference type="AlphaFoldDB" id="A0A0D6MAD9"/>
<dbReference type="PANTHER" id="PTHR10640:SF7">
    <property type="entry name" value="METHYLTHIORIBULOSE-1-PHOSPHATE DEHYDRATASE"/>
    <property type="match status" value="1"/>
</dbReference>
<reference evidence="3 4" key="1">
    <citation type="submission" date="2013-05" db="EMBL/GenBank/DDBJ databases">
        <title>Draft genome of the parasitic nematode Anyclostoma ceylanicum.</title>
        <authorList>
            <person name="Mitreva M."/>
        </authorList>
    </citation>
    <scope>NUCLEOTIDE SEQUENCE [LARGE SCALE GENOMIC DNA]</scope>
</reference>
<keyword evidence="4" id="KW-1185">Reference proteome</keyword>
<feature type="domain" description="Class II aldolase/adducin N-terminal" evidence="2">
    <location>
        <begin position="30"/>
        <end position="192"/>
    </location>
</feature>
<dbReference type="Pfam" id="PF00596">
    <property type="entry name" value="Aldolase_II"/>
    <property type="match status" value="2"/>
</dbReference>
<dbReference type="GO" id="GO:0046570">
    <property type="term" value="F:methylthioribulose 1-phosphate dehydratase activity"/>
    <property type="evidence" value="ECO:0007669"/>
    <property type="project" value="TreeGrafter"/>
</dbReference>
<dbReference type="GO" id="GO:0019509">
    <property type="term" value="P:L-methionine salvage from methylthioadenosine"/>
    <property type="evidence" value="ECO:0007669"/>
    <property type="project" value="TreeGrafter"/>
</dbReference>
<evidence type="ECO:0000313" key="3">
    <source>
        <dbReference type="EMBL" id="EPB80583.1"/>
    </source>
</evidence>
<dbReference type="Proteomes" id="UP000054495">
    <property type="component" value="Unassembled WGS sequence"/>
</dbReference>
<dbReference type="SMART" id="SM01007">
    <property type="entry name" value="Aldolase_II"/>
    <property type="match status" value="1"/>
</dbReference>
<dbReference type="Gene3D" id="3.40.225.10">
    <property type="entry name" value="Class II aldolase/adducin N-terminal domain"/>
    <property type="match status" value="2"/>
</dbReference>
<evidence type="ECO:0000259" key="2">
    <source>
        <dbReference type="SMART" id="SM01007"/>
    </source>
</evidence>
<name>A0A0D6MAD9_9BILA</name>
<organism evidence="3 4">
    <name type="scientific">Ancylostoma ceylanicum</name>
    <dbReference type="NCBI Taxonomy" id="53326"/>
    <lineage>
        <taxon>Eukaryota</taxon>
        <taxon>Metazoa</taxon>
        <taxon>Ecdysozoa</taxon>
        <taxon>Nematoda</taxon>
        <taxon>Chromadorea</taxon>
        <taxon>Rhabditida</taxon>
        <taxon>Rhabditina</taxon>
        <taxon>Rhabditomorpha</taxon>
        <taxon>Strongyloidea</taxon>
        <taxon>Ancylostomatidae</taxon>
        <taxon>Ancylostomatinae</taxon>
        <taxon>Ancylostoma</taxon>
    </lineage>
</organism>
<dbReference type="InterPro" id="IPR036409">
    <property type="entry name" value="Aldolase_II/adducin_N_sf"/>
</dbReference>
<dbReference type="PANTHER" id="PTHR10640">
    <property type="entry name" value="METHYLTHIORIBULOSE-1-PHOSPHATE DEHYDRATASE"/>
    <property type="match status" value="1"/>
</dbReference>
<evidence type="ECO:0000256" key="1">
    <source>
        <dbReference type="ARBA" id="ARBA00006274"/>
    </source>
</evidence>
<accession>A0A0D6MAD9</accession>
<comment type="similarity">
    <text evidence="1">Belongs to the aldolase class II family. Adducin subfamily.</text>
</comment>
<dbReference type="SUPFAM" id="SSF53639">
    <property type="entry name" value="AraD/HMP-PK domain-like"/>
    <property type="match status" value="1"/>
</dbReference>
<evidence type="ECO:0000313" key="4">
    <source>
        <dbReference type="Proteomes" id="UP000054495"/>
    </source>
</evidence>
<dbReference type="InterPro" id="IPR001303">
    <property type="entry name" value="Aldolase_II/adducin_N"/>
</dbReference>
<proteinExistence type="inferred from homology"/>
<sequence length="206" mass="23642">MSNFVEDANFMQMSPDDFPHAHDEEAIDLELFVQLMGQFYENGWMRGTGGALGCIAHDKLFISPSALQKERLRRSDIFVYDLRSKVQVQRPVQAKVDVSSCSVLFSMIMRQTGVYDPFTGKNLNYDDTLTIPIIENQPRENQLMPAMEECLKTHQRSCAVLVRNHGLFVWGSTWEKAKTMTECIDYLLDLAIDMIKLEIPLVKEEN</sequence>
<gene>
    <name evidence="3" type="ORF">ANCCEY_00297</name>
</gene>
<dbReference type="GO" id="GO:0005737">
    <property type="term" value="C:cytoplasm"/>
    <property type="evidence" value="ECO:0007669"/>
    <property type="project" value="TreeGrafter"/>
</dbReference>
<protein>
    <submittedName>
        <fullName evidence="3">Putative methylthioribulose-1-phosphate dehydratase</fullName>
    </submittedName>
</protein>
<dbReference type="EMBL" id="KE124778">
    <property type="protein sequence ID" value="EPB80583.1"/>
    <property type="molecule type" value="Genomic_DNA"/>
</dbReference>